<dbReference type="GO" id="GO:0019563">
    <property type="term" value="P:glycerol catabolic process"/>
    <property type="evidence" value="ECO:0007669"/>
    <property type="project" value="TreeGrafter"/>
</dbReference>
<dbReference type="EMBL" id="ANKC01000538">
    <property type="protein sequence ID" value="EPC76206.1"/>
    <property type="molecule type" value="Genomic_DNA"/>
</dbReference>
<comment type="similarity">
    <text evidence="1">Belongs to the FGGY kinase family.</text>
</comment>
<dbReference type="Proteomes" id="UP000014243">
    <property type="component" value="Unassembled WGS sequence"/>
</dbReference>
<evidence type="ECO:0000256" key="6">
    <source>
        <dbReference type="ARBA" id="ARBA00022840"/>
    </source>
</evidence>
<reference evidence="9 10" key="1">
    <citation type="journal article" date="2013" name="PLoS ONE">
        <title>Lactobacillus paracasei comparative genomics: towards species pan-genome definition and exploitation of diversity.</title>
        <authorList>
            <person name="Smokvina T."/>
            <person name="Wels M."/>
            <person name="Polka J."/>
            <person name="Chervaux C."/>
            <person name="Brisse S."/>
            <person name="Boekhorst J."/>
            <person name="van Hylckama Vlieg J.E."/>
            <person name="Siezen R.J."/>
        </authorList>
    </citation>
    <scope>NUCLEOTIDE SEQUENCE [LARGE SCALE GENOMIC DNA]</scope>
    <source>
        <strain evidence="9 10">Lpp126</strain>
    </source>
</reference>
<dbReference type="Pfam" id="PF00370">
    <property type="entry name" value="FGGY_N"/>
    <property type="match status" value="1"/>
</dbReference>
<keyword evidence="3" id="KW-0547">Nucleotide-binding</keyword>
<dbReference type="InterPro" id="IPR018484">
    <property type="entry name" value="FGGY_N"/>
</dbReference>
<evidence type="ECO:0000313" key="10">
    <source>
        <dbReference type="Proteomes" id="UP000014243"/>
    </source>
</evidence>
<evidence type="ECO:0000256" key="5">
    <source>
        <dbReference type="ARBA" id="ARBA00022798"/>
    </source>
</evidence>
<feature type="non-terminal residue" evidence="9">
    <location>
        <position position="212"/>
    </location>
</feature>
<name>S2RXN3_LACPA</name>
<evidence type="ECO:0000256" key="2">
    <source>
        <dbReference type="ARBA" id="ARBA00022679"/>
    </source>
</evidence>
<dbReference type="AlphaFoldDB" id="S2RXN3"/>
<gene>
    <name evidence="9" type="primary">glpK</name>
    <name evidence="9" type="ORF">Lpp126_07672</name>
</gene>
<evidence type="ECO:0000313" key="9">
    <source>
        <dbReference type="EMBL" id="EPC76206.1"/>
    </source>
</evidence>
<dbReference type="PANTHER" id="PTHR10196:SF69">
    <property type="entry name" value="GLYCEROL KINASE"/>
    <property type="match status" value="1"/>
</dbReference>
<evidence type="ECO:0000256" key="1">
    <source>
        <dbReference type="ARBA" id="ARBA00009156"/>
    </source>
</evidence>
<organism evidence="9 10">
    <name type="scientific">Lacticaseibacillus paracasei subsp. paracasei Lpp126</name>
    <dbReference type="NCBI Taxonomy" id="1256206"/>
    <lineage>
        <taxon>Bacteria</taxon>
        <taxon>Bacillati</taxon>
        <taxon>Bacillota</taxon>
        <taxon>Bacilli</taxon>
        <taxon>Lactobacillales</taxon>
        <taxon>Lactobacillaceae</taxon>
        <taxon>Lacticaseibacillus</taxon>
    </lineage>
</organism>
<dbReference type="GO" id="GO:0005524">
    <property type="term" value="F:ATP binding"/>
    <property type="evidence" value="ECO:0007669"/>
    <property type="project" value="UniProtKB-KW"/>
</dbReference>
<dbReference type="InterPro" id="IPR043129">
    <property type="entry name" value="ATPase_NBD"/>
</dbReference>
<evidence type="ECO:0000256" key="4">
    <source>
        <dbReference type="ARBA" id="ARBA00022777"/>
    </source>
</evidence>
<dbReference type="PROSITE" id="PS00933">
    <property type="entry name" value="FGGY_KINASES_1"/>
    <property type="match status" value="1"/>
</dbReference>
<dbReference type="GO" id="GO:0005829">
    <property type="term" value="C:cytosol"/>
    <property type="evidence" value="ECO:0007669"/>
    <property type="project" value="TreeGrafter"/>
</dbReference>
<sequence length="212" mass="23938">MTSDQKYILAIDEGTTSTRTIIIDHNGQKVVDAQREFPQYFPHPGWVEHNANEIWNAALSTIATAFIESQIQPRQIVGIGITNQRETTVVWDKQTGLPIYNAIVWQSRQTSEIADKLKADGHSDVIHDSTGLLIDSYFSATKIRWILDHVPGAQERAEKGELLFGTIDTWLSWKLSGGAIHVTDYTNASRTMLFNIHKLAWDDEILQLLNIP</sequence>
<accession>S2RXN3</accession>
<dbReference type="Gene3D" id="3.30.420.40">
    <property type="match status" value="1"/>
</dbReference>
<keyword evidence="4 9" id="KW-0418">Kinase</keyword>
<dbReference type="GO" id="GO:0004370">
    <property type="term" value="F:glycerol kinase activity"/>
    <property type="evidence" value="ECO:0007669"/>
    <property type="project" value="TreeGrafter"/>
</dbReference>
<dbReference type="SUPFAM" id="SSF53067">
    <property type="entry name" value="Actin-like ATPase domain"/>
    <property type="match status" value="1"/>
</dbReference>
<keyword evidence="5" id="KW-0319">Glycerol metabolism</keyword>
<dbReference type="InterPro" id="IPR018483">
    <property type="entry name" value="Carb_kinase_FGGY_CS"/>
</dbReference>
<evidence type="ECO:0000256" key="7">
    <source>
        <dbReference type="ARBA" id="ARBA00043149"/>
    </source>
</evidence>
<evidence type="ECO:0000256" key="3">
    <source>
        <dbReference type="ARBA" id="ARBA00022741"/>
    </source>
</evidence>
<keyword evidence="2 9" id="KW-0808">Transferase</keyword>
<protein>
    <recommendedName>
        <fullName evidence="7">ATP:glycerol 3-phosphotransferase</fullName>
    </recommendedName>
</protein>
<proteinExistence type="inferred from homology"/>
<dbReference type="FunFam" id="3.30.420.40:FF:000008">
    <property type="entry name" value="Glycerol kinase"/>
    <property type="match status" value="1"/>
</dbReference>
<evidence type="ECO:0000259" key="8">
    <source>
        <dbReference type="Pfam" id="PF00370"/>
    </source>
</evidence>
<comment type="caution">
    <text evidence="9">The sequence shown here is derived from an EMBL/GenBank/DDBJ whole genome shotgun (WGS) entry which is preliminary data.</text>
</comment>
<dbReference type="PANTHER" id="PTHR10196">
    <property type="entry name" value="SUGAR KINASE"/>
    <property type="match status" value="1"/>
</dbReference>
<keyword evidence="6" id="KW-0067">ATP-binding</keyword>
<feature type="domain" description="Carbohydrate kinase FGGY N-terminal" evidence="8">
    <location>
        <begin position="7"/>
        <end position="212"/>
    </location>
</feature>